<keyword evidence="2" id="KW-0597">Phosphoprotein</keyword>
<evidence type="ECO:0000256" key="7">
    <source>
        <dbReference type="ARBA" id="ARBA00022801"/>
    </source>
</evidence>
<dbReference type="SMART" id="SM00547">
    <property type="entry name" value="ZnF_RBZ"/>
    <property type="match status" value="6"/>
</dbReference>
<feature type="region of interest" description="Disordered" evidence="13">
    <location>
        <begin position="436"/>
        <end position="456"/>
    </location>
</feature>
<feature type="domain" description="Calpain catalytic" evidence="15">
    <location>
        <begin position="492"/>
        <end position="798"/>
    </location>
</feature>
<dbReference type="Pfam" id="PF00641">
    <property type="entry name" value="Zn_ribbon_RanBP"/>
    <property type="match status" value="2"/>
</dbReference>
<proteinExistence type="inferred from homology"/>
<feature type="compositionally biased region" description="Polar residues" evidence="13">
    <location>
        <begin position="309"/>
        <end position="325"/>
    </location>
</feature>
<feature type="domain" description="RanBP2-type" evidence="14">
    <location>
        <begin position="352"/>
        <end position="385"/>
    </location>
</feature>
<feature type="domain" description="RanBP2-type" evidence="14">
    <location>
        <begin position="146"/>
        <end position="175"/>
    </location>
</feature>
<evidence type="ECO:0000256" key="4">
    <source>
        <dbReference type="ARBA" id="ARBA00022723"/>
    </source>
</evidence>
<dbReference type="SMART" id="SM00230">
    <property type="entry name" value="CysPc"/>
    <property type="match status" value="1"/>
</dbReference>
<feature type="compositionally biased region" description="Polar residues" evidence="13">
    <location>
        <begin position="113"/>
        <end position="137"/>
    </location>
</feature>
<feature type="compositionally biased region" description="Basic and acidic residues" evidence="13">
    <location>
        <begin position="79"/>
        <end position="93"/>
    </location>
</feature>
<evidence type="ECO:0000259" key="14">
    <source>
        <dbReference type="PROSITE" id="PS50199"/>
    </source>
</evidence>
<evidence type="ECO:0000256" key="6">
    <source>
        <dbReference type="ARBA" id="ARBA00022771"/>
    </source>
</evidence>
<dbReference type="SUPFAM" id="SSF54001">
    <property type="entry name" value="Cysteine proteinases"/>
    <property type="match status" value="1"/>
</dbReference>
<keyword evidence="17" id="KW-1185">Reference proteome</keyword>
<keyword evidence="9" id="KW-0862">Zinc</keyword>
<accession>A0ABD0K3T2</accession>
<dbReference type="SUPFAM" id="SSF90209">
    <property type="entry name" value="Ran binding protein zinc finger-like"/>
    <property type="match status" value="2"/>
</dbReference>
<sequence length="1080" mass="119813">MEAICELDYDWLESKRQANHMARDSNMEEPMDFEESSTWSCPKCTLLNSDSDIDCNACGSTRPLSTPAKPAQTSSKTGVDTKQKVDETNDGNRKLPPANGLAAAKKTGRDATPANTTKSSENVKVGENSQNAASNGVSVDGDAKSTATTWQCRRCTLVNPSHLVRCSVCESPRLCNVPTDLPIDIDQQGHRSPPAVANGMSPSKLAFRHDDFQTDGACVENIVTPGTPTRTSKRDISNKSSEPIVVDDGAEWTCKQCTFSCNPSWAKICESCGYPQKPFQGTATSPIEIGKDCVKYFPNRVSPDVDPTPGTSKQDIAQGEPNSDGSSVWPCSQCTFENPLTVELCTMCGAGKPGTSSTTWKCPQCTLVNNAHSSECRVCRCRRDQPPKTPKKPSAEPWHCSVCTFLNTRDAKCRVCGAPKGSSSGSQRFRPFTPLHIPQPSANSPQMMSPPTPGGMHREESILMEDIQKMVEKDAQECREYILAHCRENKEPFVDDSFPPAPNSLFLDPQKPLCSEPVYWKRPHEIVSFDGVHNQQWAVYRTPMPDDILQGILGNCWFLSSLAVLAESPSLVEHIVLTRDYCPEGVYQVRLCKDGMWTTVLIDDLLPCDGHGHLIFSQARRKQLWVPLIEKAMAKLHGCYEALVAGKCIEGLATLTGAPCESIPLQADDSKGRQIDPDLIWAKLHSCRDMKFLMGASCGGGNMKADDAHFEKMGLRSRHAYSILDVQEVEGHRLVRLRNPWGRFSWKGDWSDASDLWQTISKEAKQQVMAYGEQEGIFWMSFADLLQYFDSVDVCKIRPNDHESRMQGVFPSNARDSMKIMKLTVFSTTEIELGLFQEGLRGLESTGKSPLDLCILVLREVNNPNVAVGNLITHSPRQLRCFVGCNVMLEAGEYVVIPLAFNHWNILPGERSPVHHYVMSVHSSKRLLVEEISTFRNRHYDNILADALIQLAVTKGKREEIRSGITAYSLMTSWAGGIFVIENRMPSAAVHVRCECMDSSNIVSTRGNLVTTDLIPPLHRQVIMVLSQLERTQPYHLSRRLVHRVANAQLGLADWAPHPDIRHVPPLTPEVASLHETRPL</sequence>
<dbReference type="GO" id="GO:0008270">
    <property type="term" value="F:zinc ion binding"/>
    <property type="evidence" value="ECO:0007669"/>
    <property type="project" value="UniProtKB-KW"/>
</dbReference>
<dbReference type="PANTHER" id="PTHR10183">
    <property type="entry name" value="CALPAIN"/>
    <property type="match status" value="1"/>
</dbReference>
<evidence type="ECO:0000313" key="16">
    <source>
        <dbReference type="EMBL" id="KAK7481986.1"/>
    </source>
</evidence>
<evidence type="ECO:0000256" key="12">
    <source>
        <dbReference type="PROSITE-ProRule" id="PRU00322"/>
    </source>
</evidence>
<dbReference type="FunFam" id="3.90.70.10:FF:000010">
    <property type="entry name" value="Calpain 15"/>
    <property type="match status" value="1"/>
</dbReference>
<dbReference type="Gene3D" id="2.30.30.380">
    <property type="entry name" value="Zn-finger domain of Sec23/24"/>
    <property type="match status" value="2"/>
</dbReference>
<feature type="region of interest" description="Disordered" evidence="13">
    <location>
        <begin position="60"/>
        <end position="142"/>
    </location>
</feature>
<feature type="active site" evidence="10 11">
    <location>
        <position position="556"/>
    </location>
</feature>
<evidence type="ECO:0000256" key="13">
    <source>
        <dbReference type="SAM" id="MobiDB-lite"/>
    </source>
</evidence>
<keyword evidence="6 12" id="KW-0863">Zinc-finger</keyword>
<keyword evidence="5" id="KW-0677">Repeat</keyword>
<dbReference type="PROSITE" id="PS50199">
    <property type="entry name" value="ZF_RANBP2_2"/>
    <property type="match status" value="4"/>
</dbReference>
<dbReference type="Proteomes" id="UP001519460">
    <property type="component" value="Unassembled WGS sequence"/>
</dbReference>
<dbReference type="InterPro" id="IPR001876">
    <property type="entry name" value="Znf_RanBP2"/>
</dbReference>
<evidence type="ECO:0000259" key="15">
    <source>
        <dbReference type="PROSITE" id="PS50203"/>
    </source>
</evidence>
<dbReference type="InterPro" id="IPR036443">
    <property type="entry name" value="Znf_RanBP2_sf"/>
</dbReference>
<evidence type="ECO:0000256" key="9">
    <source>
        <dbReference type="ARBA" id="ARBA00022833"/>
    </source>
</evidence>
<organism evidence="16 17">
    <name type="scientific">Batillaria attramentaria</name>
    <dbReference type="NCBI Taxonomy" id="370345"/>
    <lineage>
        <taxon>Eukaryota</taxon>
        <taxon>Metazoa</taxon>
        <taxon>Spiralia</taxon>
        <taxon>Lophotrochozoa</taxon>
        <taxon>Mollusca</taxon>
        <taxon>Gastropoda</taxon>
        <taxon>Caenogastropoda</taxon>
        <taxon>Sorbeoconcha</taxon>
        <taxon>Cerithioidea</taxon>
        <taxon>Batillariidae</taxon>
        <taxon>Batillaria</taxon>
    </lineage>
</organism>
<dbReference type="Gene3D" id="3.90.70.10">
    <property type="entry name" value="Cysteine proteinases"/>
    <property type="match status" value="1"/>
</dbReference>
<dbReference type="PANTHER" id="PTHR10183:SF382">
    <property type="entry name" value="CALPAIN-15"/>
    <property type="match status" value="1"/>
</dbReference>
<evidence type="ECO:0000256" key="3">
    <source>
        <dbReference type="ARBA" id="ARBA00022670"/>
    </source>
</evidence>
<keyword evidence="7 11" id="KW-0378">Hydrolase</keyword>
<dbReference type="Pfam" id="PF00648">
    <property type="entry name" value="Peptidase_C2"/>
    <property type="match status" value="1"/>
</dbReference>
<reference evidence="16 17" key="1">
    <citation type="journal article" date="2023" name="Sci. Data">
        <title>Genome assembly of the Korean intertidal mud-creeper Batillaria attramentaria.</title>
        <authorList>
            <person name="Patra A.K."/>
            <person name="Ho P.T."/>
            <person name="Jun S."/>
            <person name="Lee S.J."/>
            <person name="Kim Y."/>
            <person name="Won Y.J."/>
        </authorList>
    </citation>
    <scope>NUCLEOTIDE SEQUENCE [LARGE SCALE GENOMIC DNA]</scope>
    <source>
        <strain evidence="16">Wonlab-2016</strain>
    </source>
</reference>
<feature type="active site" evidence="10 11">
    <location>
        <position position="739"/>
    </location>
</feature>
<gene>
    <name evidence="16" type="ORF">BaRGS_00026789</name>
</gene>
<dbReference type="PROSITE" id="PS50203">
    <property type="entry name" value="CALPAIN_CAT"/>
    <property type="match status" value="1"/>
</dbReference>
<feature type="domain" description="RanBP2-type" evidence="14">
    <location>
        <begin position="35"/>
        <end position="64"/>
    </location>
</feature>
<evidence type="ECO:0000313" key="17">
    <source>
        <dbReference type="Proteomes" id="UP001519460"/>
    </source>
</evidence>
<name>A0ABD0K3T2_9CAEN</name>
<dbReference type="PRINTS" id="PR00704">
    <property type="entry name" value="CALPAIN"/>
</dbReference>
<dbReference type="EMBL" id="JACVVK020000253">
    <property type="protein sequence ID" value="KAK7481986.1"/>
    <property type="molecule type" value="Genomic_DNA"/>
</dbReference>
<feature type="active site" evidence="10 11">
    <location>
        <position position="719"/>
    </location>
</feature>
<dbReference type="InterPro" id="IPR000169">
    <property type="entry name" value="Pept_cys_AS"/>
</dbReference>
<comment type="similarity">
    <text evidence="1">Belongs to the peptidase C2 family.</text>
</comment>
<comment type="caution">
    <text evidence="16">The sequence shown here is derived from an EMBL/GenBank/DDBJ whole genome shotgun (WGS) entry which is preliminary data.</text>
</comment>
<dbReference type="GO" id="GO:0006508">
    <property type="term" value="P:proteolysis"/>
    <property type="evidence" value="ECO:0007669"/>
    <property type="project" value="UniProtKB-KW"/>
</dbReference>
<evidence type="ECO:0000256" key="2">
    <source>
        <dbReference type="ARBA" id="ARBA00022553"/>
    </source>
</evidence>
<protein>
    <submittedName>
        <fullName evidence="16">Uncharacterized protein</fullName>
    </submittedName>
</protein>
<dbReference type="Gene3D" id="4.10.1060.10">
    <property type="entry name" value="Zinc finger, RanBP2-type"/>
    <property type="match status" value="1"/>
</dbReference>
<feature type="domain" description="RanBP2-type" evidence="14">
    <location>
        <begin position="323"/>
        <end position="354"/>
    </location>
</feature>
<evidence type="ECO:0000256" key="5">
    <source>
        <dbReference type="ARBA" id="ARBA00022737"/>
    </source>
</evidence>
<dbReference type="PROSITE" id="PS01358">
    <property type="entry name" value="ZF_RANBP2_1"/>
    <property type="match status" value="3"/>
</dbReference>
<keyword evidence="3 11" id="KW-0645">Protease</keyword>
<dbReference type="GO" id="GO:0008234">
    <property type="term" value="F:cysteine-type peptidase activity"/>
    <property type="evidence" value="ECO:0007669"/>
    <property type="project" value="UniProtKB-UniRule"/>
</dbReference>
<keyword evidence="4" id="KW-0479">Metal-binding</keyword>
<dbReference type="PROSITE" id="PS00139">
    <property type="entry name" value="THIOL_PROTEASE_CYS"/>
    <property type="match status" value="1"/>
</dbReference>
<dbReference type="AlphaFoldDB" id="A0ABD0K3T2"/>
<dbReference type="InterPro" id="IPR001300">
    <property type="entry name" value="Peptidase_C2_calpain_cat"/>
</dbReference>
<keyword evidence="8 11" id="KW-0788">Thiol protease</keyword>
<evidence type="ECO:0000256" key="8">
    <source>
        <dbReference type="ARBA" id="ARBA00022807"/>
    </source>
</evidence>
<dbReference type="CDD" id="cd00044">
    <property type="entry name" value="CysPc"/>
    <property type="match status" value="1"/>
</dbReference>
<evidence type="ECO:0000256" key="11">
    <source>
        <dbReference type="PROSITE-ProRule" id="PRU00239"/>
    </source>
</evidence>
<dbReference type="InterPro" id="IPR022684">
    <property type="entry name" value="Calpain_cysteine_protease"/>
</dbReference>
<evidence type="ECO:0000256" key="1">
    <source>
        <dbReference type="ARBA" id="ARBA00007623"/>
    </source>
</evidence>
<dbReference type="InterPro" id="IPR038765">
    <property type="entry name" value="Papain-like_cys_pep_sf"/>
</dbReference>
<evidence type="ECO:0000256" key="10">
    <source>
        <dbReference type="PIRSR" id="PIRSR622684-1"/>
    </source>
</evidence>
<feature type="region of interest" description="Disordered" evidence="13">
    <location>
        <begin position="302"/>
        <end position="325"/>
    </location>
</feature>